<keyword evidence="3" id="KW-0175">Coiled coil</keyword>
<dbReference type="EMBL" id="JARAKH010000003">
    <property type="protein sequence ID" value="KAK8405468.1"/>
    <property type="molecule type" value="Genomic_DNA"/>
</dbReference>
<evidence type="ECO:0000313" key="6">
    <source>
        <dbReference type="EMBL" id="KAK8405468.1"/>
    </source>
</evidence>
<protein>
    <recommendedName>
        <fullName evidence="5">FAM192A/Fyv6 N-terminal domain-containing protein</fullName>
    </recommendedName>
</protein>
<name>A0AAW0V1X0_SCYPA</name>
<dbReference type="GO" id="GO:0005634">
    <property type="term" value="C:nucleus"/>
    <property type="evidence" value="ECO:0007669"/>
    <property type="project" value="UniProtKB-SubCell"/>
</dbReference>
<feature type="coiled-coil region" evidence="3">
    <location>
        <begin position="113"/>
        <end position="140"/>
    </location>
</feature>
<dbReference type="Pfam" id="PF10187">
    <property type="entry name" value="FAM192A_Fyv6_N"/>
    <property type="match status" value="1"/>
</dbReference>
<accession>A0AAW0V1X0</accession>
<organism evidence="6 7">
    <name type="scientific">Scylla paramamosain</name>
    <name type="common">Mud crab</name>
    <dbReference type="NCBI Taxonomy" id="85552"/>
    <lineage>
        <taxon>Eukaryota</taxon>
        <taxon>Metazoa</taxon>
        <taxon>Ecdysozoa</taxon>
        <taxon>Arthropoda</taxon>
        <taxon>Crustacea</taxon>
        <taxon>Multicrustacea</taxon>
        <taxon>Malacostraca</taxon>
        <taxon>Eumalacostraca</taxon>
        <taxon>Eucarida</taxon>
        <taxon>Decapoda</taxon>
        <taxon>Pleocyemata</taxon>
        <taxon>Brachyura</taxon>
        <taxon>Eubrachyura</taxon>
        <taxon>Portunoidea</taxon>
        <taxon>Portunidae</taxon>
        <taxon>Portuninae</taxon>
        <taxon>Scylla</taxon>
    </lineage>
</organism>
<feature type="compositionally biased region" description="Polar residues" evidence="4">
    <location>
        <begin position="194"/>
        <end position="221"/>
    </location>
</feature>
<dbReference type="InterPro" id="IPR019331">
    <property type="entry name" value="FAM192A/Fyv6_N"/>
</dbReference>
<comment type="subcellular location">
    <subcellularLocation>
        <location evidence="1">Nucleus</location>
    </subcellularLocation>
</comment>
<feature type="region of interest" description="Disordered" evidence="4">
    <location>
        <begin position="245"/>
        <end position="281"/>
    </location>
</feature>
<keyword evidence="2" id="KW-0539">Nucleus</keyword>
<dbReference type="InterPro" id="IPR039845">
    <property type="entry name" value="FAM192A"/>
</dbReference>
<feature type="domain" description="FAM192A/Fyv6 N-terminal" evidence="5">
    <location>
        <begin position="22"/>
        <end position="124"/>
    </location>
</feature>
<sequence>MSGGVCVKHADGTKQVKMSSGFITEKEVAERRRARQEEWEKNRNEDDPLEPPEEPPHDPRSLYERLQEQRQKKEEEYDEAHKFKNMVRGLEDDEVDFLELVDRSKLQEEIRVRTEENTAIAEYRKKVSEMQKNIVEEEIRAEMKAAEARRTAVPSKRQPSHLSLLAGAIKRKTSEEDRSANTSTAGQPKRQKTDSPNESPAESSSITEGPAPGSQNLPTSCNTPLSCPNTKSNLQCIAVLPGLGVYTDSSDSDNNVDSDSDEDEDVQGQVPQQPRDITGRIVKPMAQCSGQQGC</sequence>
<keyword evidence="7" id="KW-1185">Reference proteome</keyword>
<dbReference type="PANTHER" id="PTHR13495">
    <property type="entry name" value="NEFA-INTERACTING NUCLEAR PROTEIN NIP30"/>
    <property type="match status" value="1"/>
</dbReference>
<evidence type="ECO:0000259" key="5">
    <source>
        <dbReference type="Pfam" id="PF10187"/>
    </source>
</evidence>
<feature type="compositionally biased region" description="Acidic residues" evidence="4">
    <location>
        <begin position="250"/>
        <end position="266"/>
    </location>
</feature>
<dbReference type="PANTHER" id="PTHR13495:SF0">
    <property type="entry name" value="PSME3-INTERACTING PROTEIN"/>
    <property type="match status" value="1"/>
</dbReference>
<proteinExistence type="predicted"/>
<evidence type="ECO:0000256" key="3">
    <source>
        <dbReference type="SAM" id="Coils"/>
    </source>
</evidence>
<evidence type="ECO:0000256" key="1">
    <source>
        <dbReference type="ARBA" id="ARBA00004123"/>
    </source>
</evidence>
<evidence type="ECO:0000313" key="7">
    <source>
        <dbReference type="Proteomes" id="UP001487740"/>
    </source>
</evidence>
<feature type="region of interest" description="Disordered" evidence="4">
    <location>
        <begin position="144"/>
        <end position="221"/>
    </location>
</feature>
<evidence type="ECO:0000256" key="4">
    <source>
        <dbReference type="SAM" id="MobiDB-lite"/>
    </source>
</evidence>
<dbReference type="AlphaFoldDB" id="A0AAW0V1X0"/>
<dbReference type="Proteomes" id="UP001487740">
    <property type="component" value="Unassembled WGS sequence"/>
</dbReference>
<feature type="region of interest" description="Disordered" evidence="4">
    <location>
        <begin position="1"/>
        <end position="79"/>
    </location>
</feature>
<reference evidence="6 7" key="1">
    <citation type="submission" date="2023-03" db="EMBL/GenBank/DDBJ databases">
        <title>High-quality genome of Scylla paramamosain provides insights in environmental adaptation.</title>
        <authorList>
            <person name="Zhang L."/>
        </authorList>
    </citation>
    <scope>NUCLEOTIDE SEQUENCE [LARGE SCALE GENOMIC DNA]</scope>
    <source>
        <strain evidence="6">LZ_2023a</strain>
        <tissue evidence="6">Muscle</tissue>
    </source>
</reference>
<feature type="compositionally biased region" description="Basic and acidic residues" evidence="4">
    <location>
        <begin position="54"/>
        <end position="79"/>
    </location>
</feature>
<feature type="compositionally biased region" description="Basic and acidic residues" evidence="4">
    <location>
        <begin position="24"/>
        <end position="46"/>
    </location>
</feature>
<gene>
    <name evidence="6" type="ORF">O3P69_001799</name>
</gene>
<comment type="caution">
    <text evidence="6">The sequence shown here is derived from an EMBL/GenBank/DDBJ whole genome shotgun (WGS) entry which is preliminary data.</text>
</comment>
<evidence type="ECO:0000256" key="2">
    <source>
        <dbReference type="ARBA" id="ARBA00023242"/>
    </source>
</evidence>